<organism evidence="1 2">
    <name type="scientific">Ectobacillus funiculus</name>
    <dbReference type="NCBI Taxonomy" id="137993"/>
    <lineage>
        <taxon>Bacteria</taxon>
        <taxon>Bacillati</taxon>
        <taxon>Bacillota</taxon>
        <taxon>Bacilli</taxon>
        <taxon>Bacillales</taxon>
        <taxon>Bacillaceae</taxon>
        <taxon>Ectobacillus</taxon>
    </lineage>
</organism>
<proteinExistence type="predicted"/>
<reference evidence="1 2" key="1">
    <citation type="submission" date="2024-09" db="EMBL/GenBank/DDBJ databases">
        <authorList>
            <person name="Sun Q."/>
            <person name="Mori K."/>
        </authorList>
    </citation>
    <scope>NUCLEOTIDE SEQUENCE [LARGE SCALE GENOMIC DNA]</scope>
    <source>
        <strain evidence="1 2">JCM 11201</strain>
    </source>
</reference>
<gene>
    <name evidence="1" type="ORF">ACFFMS_09475</name>
</gene>
<evidence type="ECO:0000313" key="1">
    <source>
        <dbReference type="EMBL" id="MFB9758723.1"/>
    </source>
</evidence>
<sequence length="70" mass="7960">MNVVSLLTGMISECATLRIKQSACYFWAVRRFEFDVFRDPAGVIEFIGGTFGICRGRNHENRLPIYICIG</sequence>
<evidence type="ECO:0000313" key="2">
    <source>
        <dbReference type="Proteomes" id="UP001589609"/>
    </source>
</evidence>
<protein>
    <submittedName>
        <fullName evidence="1">Uncharacterized protein</fullName>
    </submittedName>
</protein>
<accession>A0ABV5WER2</accession>
<comment type="caution">
    <text evidence="1">The sequence shown here is derived from an EMBL/GenBank/DDBJ whole genome shotgun (WGS) entry which is preliminary data.</text>
</comment>
<name>A0ABV5WER2_9BACI</name>
<dbReference type="Proteomes" id="UP001589609">
    <property type="component" value="Unassembled WGS sequence"/>
</dbReference>
<keyword evidence="2" id="KW-1185">Reference proteome</keyword>
<dbReference type="RefSeq" id="WP_379949012.1">
    <property type="nucleotide sequence ID" value="NZ_JBHMAF010000038.1"/>
</dbReference>
<dbReference type="EMBL" id="JBHMAF010000038">
    <property type="protein sequence ID" value="MFB9758723.1"/>
    <property type="molecule type" value="Genomic_DNA"/>
</dbReference>